<dbReference type="Proteomes" id="UP000221653">
    <property type="component" value="Unassembled WGS sequence"/>
</dbReference>
<dbReference type="STRING" id="1724.GCA_001044175_01908"/>
<proteinExistence type="predicted"/>
<dbReference type="OrthoDB" id="4428117at2"/>
<dbReference type="RefSeq" id="WP_098389344.1">
    <property type="nucleotide sequence ID" value="NZ_LS483464.1"/>
</dbReference>
<name>A0A2A9DRS0_9CORY</name>
<accession>A0A2A9DRS0</accession>
<keyword evidence="2" id="KW-1185">Reference proteome</keyword>
<evidence type="ECO:0000313" key="1">
    <source>
        <dbReference type="EMBL" id="PFG29081.1"/>
    </source>
</evidence>
<evidence type="ECO:0000313" key="2">
    <source>
        <dbReference type="Proteomes" id="UP000221653"/>
    </source>
</evidence>
<sequence length="346" mass="37517">MNLEPPVTLGELAADGIIISTAQDFAAAERFGRMTSIVFTTPQPDDPTCDANAEVRVHNAMGETFTIPGVRVAEVADDAWTWLTDAAPDATYQATEEVRAAARTLRSGAMLLDAIRPDDTCAIIALDTFPAAEAHVRQAFIHGLARMDAAHQGYAYRSVLAAASAWELPVREEGDYVEIAAPGGVLGVRFTGTYAREVQFDGALSSADVLADAFYLSQEAQYFFDATGHAATQPVEIARFTETQWRWTHPAIHHFGIQHGLLDLARGVNDMHVVDPEYLTISAKPVLGLWAHRFTERDGYTSVELLGVTLPALTAEVRDTVLATELPGGVDPQRARAHYLQSRASA</sequence>
<comment type="caution">
    <text evidence="1">The sequence shown here is derived from an EMBL/GenBank/DDBJ whole genome shotgun (WGS) entry which is preliminary data.</text>
</comment>
<dbReference type="AlphaFoldDB" id="A0A2A9DRS0"/>
<protein>
    <submittedName>
        <fullName evidence="1">Uncharacterized protein</fullName>
    </submittedName>
</protein>
<dbReference type="EMBL" id="PDJF01000001">
    <property type="protein sequence ID" value="PFG29081.1"/>
    <property type="molecule type" value="Genomic_DNA"/>
</dbReference>
<reference evidence="1 2" key="1">
    <citation type="submission" date="2017-10" db="EMBL/GenBank/DDBJ databases">
        <title>Sequencing the genomes of 1000 actinobacteria strains.</title>
        <authorList>
            <person name="Klenk H.-P."/>
        </authorList>
    </citation>
    <scope>NUCLEOTIDE SEQUENCE [LARGE SCALE GENOMIC DNA]</scope>
    <source>
        <strain evidence="1 2">DSM 20688</strain>
    </source>
</reference>
<gene>
    <name evidence="1" type="ORF">ATK06_2215</name>
</gene>
<organism evidence="1 2">
    <name type="scientific">Corynebacterium renale</name>
    <dbReference type="NCBI Taxonomy" id="1724"/>
    <lineage>
        <taxon>Bacteria</taxon>
        <taxon>Bacillati</taxon>
        <taxon>Actinomycetota</taxon>
        <taxon>Actinomycetes</taxon>
        <taxon>Mycobacteriales</taxon>
        <taxon>Corynebacteriaceae</taxon>
        <taxon>Corynebacterium</taxon>
    </lineage>
</organism>